<name>A0ABV1II66_9ACTN</name>
<gene>
    <name evidence="2" type="ORF">AAAT05_09620</name>
</gene>
<proteinExistence type="inferred from homology"/>
<protein>
    <submittedName>
        <fullName evidence="2">Type II toxin-antitoxin system prevent-host-death family antitoxin</fullName>
    </submittedName>
</protein>
<reference evidence="2 3" key="1">
    <citation type="submission" date="2024-04" db="EMBL/GenBank/DDBJ databases">
        <title>Human intestinal bacterial collection.</title>
        <authorList>
            <person name="Pauvert C."/>
            <person name="Hitch T.C.A."/>
            <person name="Clavel T."/>
        </authorList>
    </citation>
    <scope>NUCLEOTIDE SEQUENCE [LARGE SCALE GENOMIC DNA]</scope>
    <source>
        <strain evidence="2 3">CLA-AA-H197</strain>
    </source>
</reference>
<dbReference type="RefSeq" id="WP_124107743.1">
    <property type="nucleotide sequence ID" value="NZ_DBFSEW010000012.1"/>
</dbReference>
<accession>A0ABV1II66</accession>
<keyword evidence="3" id="KW-1185">Reference proteome</keyword>
<dbReference type="InterPro" id="IPR036165">
    <property type="entry name" value="YefM-like_sf"/>
</dbReference>
<comment type="caution">
    <text evidence="2">The sequence shown here is derived from an EMBL/GenBank/DDBJ whole genome shotgun (WGS) entry which is preliminary data.</text>
</comment>
<dbReference type="Proteomes" id="UP001478817">
    <property type="component" value="Unassembled WGS sequence"/>
</dbReference>
<dbReference type="SUPFAM" id="SSF143120">
    <property type="entry name" value="YefM-like"/>
    <property type="match status" value="1"/>
</dbReference>
<evidence type="ECO:0000313" key="3">
    <source>
        <dbReference type="Proteomes" id="UP001478817"/>
    </source>
</evidence>
<comment type="similarity">
    <text evidence="1">Belongs to the phD/YefM antitoxin family.</text>
</comment>
<organism evidence="2 3">
    <name type="scientific">Paratractidigestivibacter faecalis</name>
    <dbReference type="NCBI Taxonomy" id="2292441"/>
    <lineage>
        <taxon>Bacteria</taxon>
        <taxon>Bacillati</taxon>
        <taxon>Actinomycetota</taxon>
        <taxon>Coriobacteriia</taxon>
        <taxon>Coriobacteriales</taxon>
        <taxon>Atopobiaceae</taxon>
        <taxon>Paratractidigestivibacter</taxon>
    </lineage>
</organism>
<sequence>MAPATCVPMKELKNTAEFTDTVQNAAGPVLVTKNGREAFVALSMSGYEALCAEAARAKLYQAIDRAEADIAAGRVTDAREVSAGLRAKYGL</sequence>
<dbReference type="NCBIfam" id="TIGR01552">
    <property type="entry name" value="phd_fam"/>
    <property type="match status" value="1"/>
</dbReference>
<dbReference type="EMBL" id="JBBNGS010000027">
    <property type="protein sequence ID" value="MEQ2638592.1"/>
    <property type="molecule type" value="Genomic_DNA"/>
</dbReference>
<evidence type="ECO:0000313" key="2">
    <source>
        <dbReference type="EMBL" id="MEQ2638592.1"/>
    </source>
</evidence>
<evidence type="ECO:0000256" key="1">
    <source>
        <dbReference type="ARBA" id="ARBA00009981"/>
    </source>
</evidence>